<evidence type="ECO:0000313" key="3">
    <source>
        <dbReference type="Proteomes" id="UP000002433"/>
    </source>
</evidence>
<dbReference type="InterPro" id="IPR010178">
    <property type="entry name" value="Lit"/>
</dbReference>
<dbReference type="KEGG" id="spk:MGAS9429_Spy0883"/>
<keyword evidence="1" id="KW-0472">Membrane</keyword>
<feature type="transmembrane region" description="Helical" evidence="1">
    <location>
        <begin position="12"/>
        <end position="34"/>
    </location>
</feature>
<gene>
    <name evidence="2" type="ordered locus">MGAS9429_Spy0883</name>
</gene>
<protein>
    <submittedName>
        <fullName evidence="2">Hypothetical membrane spanning protein</fullName>
    </submittedName>
</protein>
<name>Q1JLZ8_STRPC</name>
<sequence>MEVVMVENTKLLCSWVWLLALAILITIYSTWLWYPLEVDHLKLEQVVFMSKDAILHNYNGLLNYLTNPFVTRLEFANFHSSADGLKHFADVKWLFHLTQVVFLGLLYPTLKTFTQRLKTKRFWLLQKPLILAALFPLMIGLMASFIGFEHFFTLFHQVLFVGDSSWLFDPLKDPVIWILPEVFFLHCFLFFMIVYEIILWSLVGLARWQRLNVE</sequence>
<feature type="transmembrane region" description="Helical" evidence="1">
    <location>
        <begin position="130"/>
        <end position="155"/>
    </location>
</feature>
<organism evidence="2 3">
    <name type="scientific">Streptococcus pyogenes serotype M12 (strain MGAS9429)</name>
    <dbReference type="NCBI Taxonomy" id="370551"/>
    <lineage>
        <taxon>Bacteria</taxon>
        <taxon>Bacillati</taxon>
        <taxon>Bacillota</taxon>
        <taxon>Bacilli</taxon>
        <taxon>Lactobacillales</taxon>
        <taxon>Streptococcaceae</taxon>
        <taxon>Streptococcus</taxon>
    </lineage>
</organism>
<keyword evidence="1" id="KW-1133">Transmembrane helix</keyword>
<dbReference type="Proteomes" id="UP000002433">
    <property type="component" value="Chromosome"/>
</dbReference>
<feature type="transmembrane region" description="Helical" evidence="1">
    <location>
        <begin position="93"/>
        <end position="110"/>
    </location>
</feature>
<keyword evidence="1" id="KW-0812">Transmembrane</keyword>
<feature type="transmembrane region" description="Helical" evidence="1">
    <location>
        <begin position="175"/>
        <end position="203"/>
    </location>
</feature>
<dbReference type="EMBL" id="CP000259">
    <property type="protein sequence ID" value="ABF32071.1"/>
    <property type="molecule type" value="Genomic_DNA"/>
</dbReference>
<evidence type="ECO:0000313" key="2">
    <source>
        <dbReference type="EMBL" id="ABF32071.1"/>
    </source>
</evidence>
<evidence type="ECO:0000256" key="1">
    <source>
        <dbReference type="SAM" id="Phobius"/>
    </source>
</evidence>
<dbReference type="Pfam" id="PF07314">
    <property type="entry name" value="Lit"/>
    <property type="match status" value="1"/>
</dbReference>
<dbReference type="AlphaFoldDB" id="Q1JLZ8"/>
<proteinExistence type="predicted"/>
<dbReference type="HOGENOM" id="CLU_093826_1_1_9"/>
<dbReference type="NCBIfam" id="TIGR01906">
    <property type="entry name" value="integ_TIGR01906"/>
    <property type="match status" value="1"/>
</dbReference>
<accession>Q1JLZ8</accession>
<reference evidence="2 3" key="1">
    <citation type="journal article" date="2006" name="Proc. Natl. Acad. Sci. U.S.A.">
        <title>Molecular genetic anatomy of inter- and intraserotype variation in the human bacterial pathogen group A Streptococcus.</title>
        <authorList>
            <person name="Beres S.B."/>
            <person name="Richter E.W."/>
            <person name="Nagiec M.J."/>
            <person name="Sumby P."/>
            <person name="Porcella S.F."/>
            <person name="DeLeo F.R."/>
            <person name="Musser J.M."/>
        </authorList>
    </citation>
    <scope>NUCLEOTIDE SEQUENCE [LARGE SCALE GENOMIC DNA]</scope>
    <source>
        <strain evidence="2 3">MGAS9429</strain>
    </source>
</reference>